<dbReference type="Pfam" id="PF01408">
    <property type="entry name" value="GFO_IDH_MocA"/>
    <property type="match status" value="1"/>
</dbReference>
<dbReference type="GO" id="GO:0000166">
    <property type="term" value="F:nucleotide binding"/>
    <property type="evidence" value="ECO:0007669"/>
    <property type="project" value="InterPro"/>
</dbReference>
<protein>
    <submittedName>
        <fullName evidence="3">NAD(P)-binding protein</fullName>
    </submittedName>
</protein>
<sequence>MTTQTPPIRVGLIGLSASAATAWAANAHLPYLLSPTGRSRYTITALLNSSTSAAERAVAAYNLHPSQIKTYGDPAALAADPSVDLVVCNTRVDTHFDTVLPSVKAGKDVFVEWPLAHDTHHARVLAEEIKKAGGRGIVGLQGGAAPVAAKLRQLLEEGRIGKVLSSELRVFGGTNDRAELPDKLAYFAERKYGGNIVAIGVMHTLHLVQSVLGDLASAKADLHLQRPEIPIRDTSSNTITRTIQSEIPDLILVSGRWDESSITQKNATLHYRTRRGQPFSGEPALQWTIHGEKGEIRIVSRDMGFIHVGNPSARVIEIHDFATNTVDKVEWDWEKWQQELPVPARNIGSLYEAFVEAKKSGTPPRYVTFDDAVRRHEQLDGLFADWKP</sequence>
<dbReference type="InterPro" id="IPR000683">
    <property type="entry name" value="Gfo/Idh/MocA-like_OxRdtase_N"/>
</dbReference>
<keyword evidence="4" id="KW-1185">Reference proteome</keyword>
<dbReference type="InterPro" id="IPR055080">
    <property type="entry name" value="Gal80p-like_C"/>
</dbReference>
<dbReference type="InterPro" id="IPR036291">
    <property type="entry name" value="NAD(P)-bd_dom_sf"/>
</dbReference>
<dbReference type="InterPro" id="IPR051317">
    <property type="entry name" value="Gfo/Idh/MocA_oxidoreduct"/>
</dbReference>
<dbReference type="AlphaFoldDB" id="A0AAN6QBY1"/>
<evidence type="ECO:0000259" key="1">
    <source>
        <dbReference type="Pfam" id="PF01408"/>
    </source>
</evidence>
<evidence type="ECO:0000313" key="3">
    <source>
        <dbReference type="EMBL" id="KAK4107334.1"/>
    </source>
</evidence>
<feature type="domain" description="Gal80p-like C-terminal" evidence="2">
    <location>
        <begin position="146"/>
        <end position="298"/>
    </location>
</feature>
<dbReference type="Pfam" id="PF22685">
    <property type="entry name" value="Gal80p_C-like"/>
    <property type="match status" value="1"/>
</dbReference>
<dbReference type="PANTHER" id="PTHR43708:SF1">
    <property type="entry name" value="GALACTOSE_LACTOSE METABOLISM REGULATORY PROTEIN GAL80"/>
    <property type="match status" value="1"/>
</dbReference>
<dbReference type="EMBL" id="MU853376">
    <property type="protein sequence ID" value="KAK4107334.1"/>
    <property type="molecule type" value="Genomic_DNA"/>
</dbReference>
<gene>
    <name evidence="3" type="ORF">N656DRAFT_763652</name>
</gene>
<dbReference type="GeneID" id="89937427"/>
<evidence type="ECO:0000259" key="2">
    <source>
        <dbReference type="Pfam" id="PF22685"/>
    </source>
</evidence>
<dbReference type="SUPFAM" id="SSF51735">
    <property type="entry name" value="NAD(P)-binding Rossmann-fold domains"/>
    <property type="match status" value="1"/>
</dbReference>
<dbReference type="PANTHER" id="PTHR43708">
    <property type="entry name" value="CONSERVED EXPRESSED OXIDOREDUCTASE (EUROFUNG)"/>
    <property type="match status" value="1"/>
</dbReference>
<reference evidence="3" key="2">
    <citation type="submission" date="2023-05" db="EMBL/GenBank/DDBJ databases">
        <authorList>
            <consortium name="Lawrence Berkeley National Laboratory"/>
            <person name="Steindorff A."/>
            <person name="Hensen N."/>
            <person name="Bonometti L."/>
            <person name="Westerberg I."/>
            <person name="Brannstrom I.O."/>
            <person name="Guillou S."/>
            <person name="Cros-Aarteil S."/>
            <person name="Calhoun S."/>
            <person name="Haridas S."/>
            <person name="Kuo A."/>
            <person name="Mondo S."/>
            <person name="Pangilinan J."/>
            <person name="Riley R."/>
            <person name="Labutti K."/>
            <person name="Andreopoulos B."/>
            <person name="Lipzen A."/>
            <person name="Chen C."/>
            <person name="Yanf M."/>
            <person name="Daum C."/>
            <person name="Ng V."/>
            <person name="Clum A."/>
            <person name="Ohm R."/>
            <person name="Martin F."/>
            <person name="Silar P."/>
            <person name="Natvig D."/>
            <person name="Lalanne C."/>
            <person name="Gautier V."/>
            <person name="Ament-Velasquez S.L."/>
            <person name="Kruys A."/>
            <person name="Hutchinson M.I."/>
            <person name="Powell A.J."/>
            <person name="Barry K."/>
            <person name="Miller A.N."/>
            <person name="Grigoriev I.V."/>
            <person name="Debuchy R."/>
            <person name="Gladieux P."/>
            <person name="Thoren M.H."/>
            <person name="Johannesson H."/>
        </authorList>
    </citation>
    <scope>NUCLEOTIDE SEQUENCE</scope>
    <source>
        <strain evidence="3">CBS 508.74</strain>
    </source>
</reference>
<dbReference type="RefSeq" id="XP_064664904.1">
    <property type="nucleotide sequence ID" value="XM_064813302.1"/>
</dbReference>
<dbReference type="Gene3D" id="3.40.50.720">
    <property type="entry name" value="NAD(P)-binding Rossmann-like Domain"/>
    <property type="match status" value="1"/>
</dbReference>
<reference evidence="3" key="1">
    <citation type="journal article" date="2023" name="Mol. Phylogenet. Evol.">
        <title>Genome-scale phylogeny and comparative genomics of the fungal order Sordariales.</title>
        <authorList>
            <person name="Hensen N."/>
            <person name="Bonometti L."/>
            <person name="Westerberg I."/>
            <person name="Brannstrom I.O."/>
            <person name="Guillou S."/>
            <person name="Cros-Aarteil S."/>
            <person name="Calhoun S."/>
            <person name="Haridas S."/>
            <person name="Kuo A."/>
            <person name="Mondo S."/>
            <person name="Pangilinan J."/>
            <person name="Riley R."/>
            <person name="LaButti K."/>
            <person name="Andreopoulos B."/>
            <person name="Lipzen A."/>
            <person name="Chen C."/>
            <person name="Yan M."/>
            <person name="Daum C."/>
            <person name="Ng V."/>
            <person name="Clum A."/>
            <person name="Steindorff A."/>
            <person name="Ohm R.A."/>
            <person name="Martin F."/>
            <person name="Silar P."/>
            <person name="Natvig D.O."/>
            <person name="Lalanne C."/>
            <person name="Gautier V."/>
            <person name="Ament-Velasquez S.L."/>
            <person name="Kruys A."/>
            <person name="Hutchinson M.I."/>
            <person name="Powell A.J."/>
            <person name="Barry K."/>
            <person name="Miller A.N."/>
            <person name="Grigoriev I.V."/>
            <person name="Debuchy R."/>
            <person name="Gladieux P."/>
            <person name="Hiltunen Thoren M."/>
            <person name="Johannesson H."/>
        </authorList>
    </citation>
    <scope>NUCLEOTIDE SEQUENCE</scope>
    <source>
        <strain evidence="3">CBS 508.74</strain>
    </source>
</reference>
<organism evidence="3 4">
    <name type="scientific">Canariomyces notabilis</name>
    <dbReference type="NCBI Taxonomy" id="2074819"/>
    <lineage>
        <taxon>Eukaryota</taxon>
        <taxon>Fungi</taxon>
        <taxon>Dikarya</taxon>
        <taxon>Ascomycota</taxon>
        <taxon>Pezizomycotina</taxon>
        <taxon>Sordariomycetes</taxon>
        <taxon>Sordariomycetidae</taxon>
        <taxon>Sordariales</taxon>
        <taxon>Chaetomiaceae</taxon>
        <taxon>Canariomyces</taxon>
    </lineage>
</organism>
<feature type="domain" description="Gfo/Idh/MocA-like oxidoreductase N-terminal" evidence="1">
    <location>
        <begin position="8"/>
        <end position="138"/>
    </location>
</feature>
<name>A0AAN6QBY1_9PEZI</name>
<dbReference type="SUPFAM" id="SSF55347">
    <property type="entry name" value="Glyceraldehyde-3-phosphate dehydrogenase-like, C-terminal domain"/>
    <property type="match status" value="1"/>
</dbReference>
<accession>A0AAN6QBY1</accession>
<evidence type="ECO:0000313" key="4">
    <source>
        <dbReference type="Proteomes" id="UP001302812"/>
    </source>
</evidence>
<proteinExistence type="predicted"/>
<dbReference type="Proteomes" id="UP001302812">
    <property type="component" value="Unassembled WGS sequence"/>
</dbReference>
<comment type="caution">
    <text evidence="3">The sequence shown here is derived from an EMBL/GenBank/DDBJ whole genome shotgun (WGS) entry which is preliminary data.</text>
</comment>
<dbReference type="Gene3D" id="3.30.360.10">
    <property type="entry name" value="Dihydrodipicolinate Reductase, domain 2"/>
    <property type="match status" value="1"/>
</dbReference>